<dbReference type="Proteomes" id="UP000241118">
    <property type="component" value="Unassembled WGS sequence"/>
</dbReference>
<name>A0A2P8HYS9_SACCR</name>
<protein>
    <submittedName>
        <fullName evidence="2">Uncharacterized protein</fullName>
    </submittedName>
</protein>
<accession>A0A2P8HYS9</accession>
<evidence type="ECO:0000313" key="2">
    <source>
        <dbReference type="EMBL" id="PSL51382.1"/>
    </source>
</evidence>
<feature type="region of interest" description="Disordered" evidence="1">
    <location>
        <begin position="1"/>
        <end position="32"/>
    </location>
</feature>
<proteinExistence type="predicted"/>
<comment type="caution">
    <text evidence="2">The sequence shown here is derived from an EMBL/GenBank/DDBJ whole genome shotgun (WGS) entry which is preliminary data.</text>
</comment>
<gene>
    <name evidence="2" type="ORF">B0I31_12111</name>
</gene>
<dbReference type="EMBL" id="PYAX01000021">
    <property type="protein sequence ID" value="PSL51382.1"/>
    <property type="molecule type" value="Genomic_DNA"/>
</dbReference>
<organism evidence="2 3">
    <name type="scientific">Saccharothrix carnea</name>
    <dbReference type="NCBI Taxonomy" id="1280637"/>
    <lineage>
        <taxon>Bacteria</taxon>
        <taxon>Bacillati</taxon>
        <taxon>Actinomycetota</taxon>
        <taxon>Actinomycetes</taxon>
        <taxon>Pseudonocardiales</taxon>
        <taxon>Pseudonocardiaceae</taxon>
        <taxon>Saccharothrix</taxon>
    </lineage>
</organism>
<keyword evidence="3" id="KW-1185">Reference proteome</keyword>
<evidence type="ECO:0000313" key="3">
    <source>
        <dbReference type="Proteomes" id="UP000241118"/>
    </source>
</evidence>
<evidence type="ECO:0000256" key="1">
    <source>
        <dbReference type="SAM" id="MobiDB-lite"/>
    </source>
</evidence>
<reference evidence="2 3" key="1">
    <citation type="submission" date="2018-03" db="EMBL/GenBank/DDBJ databases">
        <title>Genomic Encyclopedia of Type Strains, Phase III (KMG-III): the genomes of soil and plant-associated and newly described type strains.</title>
        <authorList>
            <person name="Whitman W."/>
        </authorList>
    </citation>
    <scope>NUCLEOTIDE SEQUENCE [LARGE SCALE GENOMIC DNA]</scope>
    <source>
        <strain evidence="2 3">CGMCC 4.7097</strain>
    </source>
</reference>
<dbReference type="AlphaFoldDB" id="A0A2P8HYS9"/>
<sequence length="32" mass="3111">MTTTSTVLAELPSAGGEAAAPGPKGHTEGESR</sequence>
<feature type="compositionally biased region" description="Low complexity" evidence="1">
    <location>
        <begin position="8"/>
        <end position="23"/>
    </location>
</feature>